<sequence>MDPEELRLLLSTEGLALLERVEGGPGGAGLDDRADVVREVTRLRAEGHDPLLVAAVLTQARLRRRARAKFGEFATRLLFTEAGLEQATRLRVAAHHAGRMRQAGVVSVADLGCGIGADALAFATLGLEVTAVDRDEVTAAIATYNLADWNASVVHGDALETAVDAQALWFDPARRDGRRRLSDPADWSPALDAVFARAAAQPAGVKLAPGIDRALLPADAEHQWVTDGLETVEAVVWTGSLARQGVARSALVLGDGGAAELAGEPAHPEQGELGEWLYEPAGAVIRAELIGALAEQLGASAISEGIAYLSGPRQAATPLAQAFRVRETMPLDERRIARRLRQLGIGELEIKKRGADVDPAALRKRLKLAGDERATLFATRVGGRHRAILADRAEH</sequence>
<dbReference type="InterPro" id="IPR041497">
    <property type="entry name" value="Thump-like"/>
</dbReference>
<dbReference type="InterPro" id="IPR029063">
    <property type="entry name" value="SAM-dependent_MTases_sf"/>
</dbReference>
<feature type="domain" description="THUMP-like" evidence="1">
    <location>
        <begin position="320"/>
        <end position="392"/>
    </location>
</feature>
<dbReference type="Pfam" id="PF18096">
    <property type="entry name" value="Thump_like"/>
    <property type="match status" value="1"/>
</dbReference>
<keyword evidence="3" id="KW-1185">Reference proteome</keyword>
<reference evidence="2 3" key="1">
    <citation type="submission" date="2019-07" db="EMBL/GenBank/DDBJ databases">
        <title>Whole genome shotgun sequence of Agrococcus baldri NBRC 103055.</title>
        <authorList>
            <person name="Hosoyama A."/>
            <person name="Uohara A."/>
            <person name="Ohji S."/>
            <person name="Ichikawa N."/>
        </authorList>
    </citation>
    <scope>NUCLEOTIDE SEQUENCE [LARGE SCALE GENOMIC DNA]</scope>
    <source>
        <strain evidence="2 3">NBRC 103055</strain>
    </source>
</reference>
<organism evidence="2 3">
    <name type="scientific">Agrococcus baldri</name>
    <dbReference type="NCBI Taxonomy" id="153730"/>
    <lineage>
        <taxon>Bacteria</taxon>
        <taxon>Bacillati</taxon>
        <taxon>Actinomycetota</taxon>
        <taxon>Actinomycetes</taxon>
        <taxon>Micrococcales</taxon>
        <taxon>Microbacteriaceae</taxon>
        <taxon>Agrococcus</taxon>
    </lineage>
</organism>
<dbReference type="Gene3D" id="3.40.50.150">
    <property type="entry name" value="Vaccinia Virus protein VP39"/>
    <property type="match status" value="1"/>
</dbReference>
<dbReference type="SUPFAM" id="SSF53335">
    <property type="entry name" value="S-adenosyl-L-methionine-dependent methyltransferases"/>
    <property type="match status" value="1"/>
</dbReference>
<evidence type="ECO:0000259" key="1">
    <source>
        <dbReference type="Pfam" id="PF18096"/>
    </source>
</evidence>
<dbReference type="Proteomes" id="UP000321749">
    <property type="component" value="Unassembled WGS sequence"/>
</dbReference>
<comment type="caution">
    <text evidence="2">The sequence shown here is derived from an EMBL/GenBank/DDBJ whole genome shotgun (WGS) entry which is preliminary data.</text>
</comment>
<dbReference type="CDD" id="cd02440">
    <property type="entry name" value="AdoMet_MTases"/>
    <property type="match status" value="1"/>
</dbReference>
<evidence type="ECO:0000313" key="3">
    <source>
        <dbReference type="Proteomes" id="UP000321749"/>
    </source>
</evidence>
<proteinExistence type="predicted"/>
<dbReference type="AlphaFoldDB" id="A0AA87RI90"/>
<protein>
    <recommendedName>
        <fullName evidence="1">THUMP-like domain-containing protein</fullName>
    </recommendedName>
</protein>
<dbReference type="RefSeq" id="WP_146793626.1">
    <property type="nucleotide sequence ID" value="NZ_BJUU01000005.1"/>
</dbReference>
<dbReference type="EMBL" id="BJUU01000005">
    <property type="protein sequence ID" value="GEK79863.1"/>
    <property type="molecule type" value="Genomic_DNA"/>
</dbReference>
<accession>A0AA87RI90</accession>
<evidence type="ECO:0000313" key="2">
    <source>
        <dbReference type="EMBL" id="GEK79863.1"/>
    </source>
</evidence>
<name>A0AA87RI90_9MICO</name>
<gene>
    <name evidence="2" type="ORF">ABA31_12140</name>
</gene>